<dbReference type="EMBL" id="FQVL01000023">
    <property type="protein sequence ID" value="SHF41290.1"/>
    <property type="molecule type" value="Genomic_DNA"/>
</dbReference>
<accession>A0A1M5BFV4</accession>
<evidence type="ECO:0000313" key="1">
    <source>
        <dbReference type="EMBL" id="SHF41290.1"/>
    </source>
</evidence>
<dbReference type="AlphaFoldDB" id="A0A1M5BFV4"/>
<dbReference type="STRING" id="112248.SAMN05444392_12310"/>
<name>A0A1M5BFV4_9BACL</name>
<protein>
    <submittedName>
        <fullName evidence="1">Uncharacterized protein</fullName>
    </submittedName>
</protein>
<proteinExistence type="predicted"/>
<dbReference type="Proteomes" id="UP000184476">
    <property type="component" value="Unassembled WGS sequence"/>
</dbReference>
<evidence type="ECO:0000313" key="2">
    <source>
        <dbReference type="Proteomes" id="UP000184476"/>
    </source>
</evidence>
<organism evidence="1 2">
    <name type="scientific">Seinonella peptonophila</name>
    <dbReference type="NCBI Taxonomy" id="112248"/>
    <lineage>
        <taxon>Bacteria</taxon>
        <taxon>Bacillati</taxon>
        <taxon>Bacillota</taxon>
        <taxon>Bacilli</taxon>
        <taxon>Bacillales</taxon>
        <taxon>Thermoactinomycetaceae</taxon>
        <taxon>Seinonella</taxon>
    </lineage>
</organism>
<keyword evidence="2" id="KW-1185">Reference proteome</keyword>
<reference evidence="1" key="1">
    <citation type="submission" date="2016-11" db="EMBL/GenBank/DDBJ databases">
        <authorList>
            <person name="Jaros S."/>
            <person name="Januszkiewicz K."/>
            <person name="Wedrychowicz H."/>
        </authorList>
    </citation>
    <scope>NUCLEOTIDE SEQUENCE [LARGE SCALE GENOMIC DNA]</scope>
    <source>
        <strain evidence="1">DSM 44666</strain>
    </source>
</reference>
<sequence length="39" mass="4496">MDSIAHIRKMIGKVQTVEQHLLETKELAEIYGEKWGISI</sequence>
<gene>
    <name evidence="1" type="ORF">SAMN05444392_12310</name>
</gene>